<proteinExistence type="predicted"/>
<dbReference type="Pfam" id="PF13692">
    <property type="entry name" value="Glyco_trans_1_4"/>
    <property type="match status" value="1"/>
</dbReference>
<keyword evidence="3" id="KW-1185">Reference proteome</keyword>
<evidence type="ECO:0000313" key="3">
    <source>
        <dbReference type="Proteomes" id="UP000184543"/>
    </source>
</evidence>
<dbReference type="GO" id="GO:0016757">
    <property type="term" value="F:glycosyltransferase activity"/>
    <property type="evidence" value="ECO:0007669"/>
    <property type="project" value="UniProtKB-ARBA"/>
</dbReference>
<dbReference type="SUPFAM" id="SSF53756">
    <property type="entry name" value="UDP-Glycosyltransferase/glycogen phosphorylase"/>
    <property type="match status" value="1"/>
</dbReference>
<dbReference type="Gene3D" id="3.40.50.2000">
    <property type="entry name" value="Glycogen Phosphorylase B"/>
    <property type="match status" value="2"/>
</dbReference>
<dbReference type="EMBL" id="FQYU01000004">
    <property type="protein sequence ID" value="SHJ38759.1"/>
    <property type="molecule type" value="Genomic_DNA"/>
</dbReference>
<gene>
    <name evidence="2" type="ORF">SAMN04488513_104145</name>
</gene>
<feature type="domain" description="Glycosyltransferase subfamily 4-like N-terminal" evidence="1">
    <location>
        <begin position="31"/>
        <end position="167"/>
    </location>
</feature>
<dbReference type="RefSeq" id="WP_072994182.1">
    <property type="nucleotide sequence ID" value="NZ_FQYU01000004.1"/>
</dbReference>
<dbReference type="AlphaFoldDB" id="A0A1M6IWK7"/>
<evidence type="ECO:0000259" key="1">
    <source>
        <dbReference type="Pfam" id="PF13579"/>
    </source>
</evidence>
<dbReference type="STRING" id="192903.SAMN04488513_104145"/>
<dbReference type="OrthoDB" id="9790710at2"/>
<evidence type="ECO:0000313" key="2">
    <source>
        <dbReference type="EMBL" id="SHJ38759.1"/>
    </source>
</evidence>
<protein>
    <submittedName>
        <fullName evidence="2">Glycosyltransferase involved in cell wall bisynthesis</fullName>
    </submittedName>
</protein>
<organism evidence="2 3">
    <name type="scientific">Pseudozobellia thermophila</name>
    <dbReference type="NCBI Taxonomy" id="192903"/>
    <lineage>
        <taxon>Bacteria</taxon>
        <taxon>Pseudomonadati</taxon>
        <taxon>Bacteroidota</taxon>
        <taxon>Flavobacteriia</taxon>
        <taxon>Flavobacteriales</taxon>
        <taxon>Flavobacteriaceae</taxon>
        <taxon>Pseudozobellia</taxon>
    </lineage>
</organism>
<dbReference type="Proteomes" id="UP000184543">
    <property type="component" value="Unassembled WGS sequence"/>
</dbReference>
<reference evidence="3" key="1">
    <citation type="submission" date="2016-11" db="EMBL/GenBank/DDBJ databases">
        <authorList>
            <person name="Varghese N."/>
            <person name="Submissions S."/>
        </authorList>
    </citation>
    <scope>NUCLEOTIDE SEQUENCE [LARGE SCALE GENOMIC DNA]</scope>
    <source>
        <strain evidence="3">DSM 19858</strain>
    </source>
</reference>
<dbReference type="InterPro" id="IPR028098">
    <property type="entry name" value="Glyco_trans_4-like_N"/>
</dbReference>
<accession>A0A1M6IWK7</accession>
<dbReference type="CDD" id="cd03808">
    <property type="entry name" value="GT4_CapM-like"/>
    <property type="match status" value="1"/>
</dbReference>
<dbReference type="PANTHER" id="PTHR12526">
    <property type="entry name" value="GLYCOSYLTRANSFERASE"/>
    <property type="match status" value="1"/>
</dbReference>
<name>A0A1M6IWK7_9FLAO</name>
<keyword evidence="2" id="KW-0808">Transferase</keyword>
<sequence>MKKKLFRIAALPGSLSVLLKGQLAFINSEFEVVGLASPGAPHQTLRQQEGIRTIEVKINRRIRPFEDLASLARLYWVFKKEKPFIIHSITPKAGLLSMLAGWLAGVPIRMHTFTGLVFPTQKGLMKKMLIFIDKVICFCATHVYPEGQGVKRDLIDYGITNKPLKIIGHGNVNGIDLDHFNPELYTKDDIDGLKSDLGLAPNDFVWLFVGRITNDKGITELITAFKEIQEQNPSSKLVLVGPYERELDPLPAEIESEMHNNPAILSVGWQKDVRPYFALCNVFVFPSYREGFPNVLLQAGAMGKYCIVTDINGSNEIIENDINGTIIPPKDASQLIDAMRKTLTKIEVSTSANNLYRKRIADRYSNTFVWTEQLEEYRRLSHLYSDK</sequence>
<dbReference type="Pfam" id="PF13579">
    <property type="entry name" value="Glyco_trans_4_4"/>
    <property type="match status" value="1"/>
</dbReference>